<evidence type="ECO:0000313" key="1">
    <source>
        <dbReference type="EMBL" id="GAT93894.1"/>
    </source>
</evidence>
<dbReference type="Proteomes" id="UP000078387">
    <property type="component" value="Unassembled WGS sequence"/>
</dbReference>
<dbReference type="EMBL" id="BDEQ01000001">
    <property type="protein sequence ID" value="GAT93894.1"/>
    <property type="molecule type" value="Genomic_DNA"/>
</dbReference>
<name>A0A175JKD8_ENTHI</name>
<sequence>MSMDFSDFHIKRRKDTKPGMVQLKCEGQTINIMYIELISPFCGNTVLGKFIMLPTTQDKLIRLKSCQVDIMPFERLSILIKYIHARNHHQILEDCSQEEREKVAKELRLCEVSLQDTLKYTSLENETLTSNMWIRNCFFGDVDIANVIIKHDNDRRVIVAFDTVAQNVGLDVLINNWRATAELFTEHYCGMSLNDSLQRLKMYYITQMKLGELNDFMCETMITLDKTKEYKNEVEIAIGKYLQEKGSSLNNMVKLIEYYNINVNEAKSKAISFFFNFEIPAEIITKLFNDIGRAEWKITKIRSTEENIDSLKTNDEKILIFLDYYHNVFGIYLPNGLVESDQSICLFTLRNNNNIPYTFISSKEQVHLSLIPEGALWSFAINSVIYFRLLSPFCISIGDIDSCFNEPTQLNEMLFMGTSEAMLKDIIVFE</sequence>
<reference evidence="1 2" key="1">
    <citation type="submission" date="2016-05" db="EMBL/GenBank/DDBJ databases">
        <title>First whole genome sequencing of Entamoeba histolytica HM1:IMSS-clone-6.</title>
        <authorList>
            <person name="Mukherjee Avik.K."/>
            <person name="Izumyama S."/>
            <person name="Nakada-Tsukui K."/>
            <person name="Nozaki T."/>
        </authorList>
    </citation>
    <scope>NUCLEOTIDE SEQUENCE [LARGE SCALE GENOMIC DNA]</scope>
    <source>
        <strain evidence="1 2">HM1:IMSS clone 6</strain>
    </source>
</reference>
<gene>
    <name evidence="1" type="ORF">CL6EHI_094050</name>
</gene>
<dbReference type="VEuPathDB" id="AmoebaDB:KM1_274210"/>
<dbReference type="VEuPathDB" id="AmoebaDB:EHI5A_219370"/>
<proteinExistence type="predicted"/>
<comment type="caution">
    <text evidence="1">The sequence shown here is derived from an EMBL/GenBank/DDBJ whole genome shotgun (WGS) entry which is preliminary data.</text>
</comment>
<dbReference type="VEuPathDB" id="AmoebaDB:EHI_094050"/>
<dbReference type="VEuPathDB" id="AmoebaDB:EHI7A_175080"/>
<organism evidence="1 2">
    <name type="scientific">Entamoeba histolytica</name>
    <dbReference type="NCBI Taxonomy" id="5759"/>
    <lineage>
        <taxon>Eukaryota</taxon>
        <taxon>Amoebozoa</taxon>
        <taxon>Evosea</taxon>
        <taxon>Archamoebae</taxon>
        <taxon>Mastigamoebida</taxon>
        <taxon>Entamoebidae</taxon>
        <taxon>Entamoeba</taxon>
    </lineage>
</organism>
<dbReference type="VEuPathDB" id="AmoebaDB:EHI8A_201090"/>
<evidence type="ECO:0000313" key="2">
    <source>
        <dbReference type="Proteomes" id="UP000078387"/>
    </source>
</evidence>
<accession>A0A175JKD8</accession>
<protein>
    <submittedName>
        <fullName evidence="1">Uncharacterized protein</fullName>
    </submittedName>
</protein>
<dbReference type="eggNOG" id="ENOG502RF7T">
    <property type="taxonomic scope" value="Eukaryota"/>
</dbReference>
<dbReference type="AlphaFoldDB" id="A0A175JKD8"/>